<proteinExistence type="predicted"/>
<keyword evidence="4" id="KW-1185">Reference proteome</keyword>
<feature type="transmembrane region" description="Helical" evidence="2">
    <location>
        <begin position="77"/>
        <end position="98"/>
    </location>
</feature>
<evidence type="ECO:0000256" key="2">
    <source>
        <dbReference type="SAM" id="Phobius"/>
    </source>
</evidence>
<feature type="region of interest" description="Disordered" evidence="1">
    <location>
        <begin position="252"/>
        <end position="288"/>
    </location>
</feature>
<accession>A0A3N2BF27</accession>
<feature type="transmembrane region" description="Helical" evidence="2">
    <location>
        <begin position="208"/>
        <end position="230"/>
    </location>
</feature>
<dbReference type="RefSeq" id="WP_123304230.1">
    <property type="nucleotide sequence ID" value="NZ_RKHK01000001.1"/>
</dbReference>
<keyword evidence="2" id="KW-0812">Transmembrane</keyword>
<dbReference type="Proteomes" id="UP000280668">
    <property type="component" value="Unassembled WGS sequence"/>
</dbReference>
<protein>
    <submittedName>
        <fullName evidence="3">Uncharacterized protein</fullName>
    </submittedName>
</protein>
<keyword evidence="2" id="KW-1133">Transmembrane helix</keyword>
<comment type="caution">
    <text evidence="3">The sequence shown here is derived from an EMBL/GenBank/DDBJ whole genome shotgun (WGS) entry which is preliminary data.</text>
</comment>
<keyword evidence="2" id="KW-0472">Membrane</keyword>
<dbReference type="EMBL" id="RKHK01000001">
    <property type="protein sequence ID" value="ROR73859.1"/>
    <property type="molecule type" value="Genomic_DNA"/>
</dbReference>
<evidence type="ECO:0000313" key="3">
    <source>
        <dbReference type="EMBL" id="ROR73859.1"/>
    </source>
</evidence>
<reference evidence="3 4" key="1">
    <citation type="submission" date="2018-11" db="EMBL/GenBank/DDBJ databases">
        <title>Sequencing the genomes of 1000 actinobacteria strains.</title>
        <authorList>
            <person name="Klenk H.-P."/>
        </authorList>
    </citation>
    <scope>NUCLEOTIDE SEQUENCE [LARGE SCALE GENOMIC DNA]</scope>
    <source>
        <strain evidence="3 4">DSM 11294</strain>
    </source>
</reference>
<feature type="transmembrane region" description="Helical" evidence="2">
    <location>
        <begin position="166"/>
        <end position="188"/>
    </location>
</feature>
<gene>
    <name evidence="3" type="ORF">EDD31_2250</name>
</gene>
<feature type="region of interest" description="Disordered" evidence="1">
    <location>
        <begin position="1"/>
        <end position="47"/>
    </location>
</feature>
<organism evidence="3 4">
    <name type="scientific">Bogoriella caseilytica</name>
    <dbReference type="NCBI Taxonomy" id="56055"/>
    <lineage>
        <taxon>Bacteria</taxon>
        <taxon>Bacillati</taxon>
        <taxon>Actinomycetota</taxon>
        <taxon>Actinomycetes</taxon>
        <taxon>Micrococcales</taxon>
        <taxon>Bogoriellaceae</taxon>
        <taxon>Bogoriella</taxon>
    </lineage>
</organism>
<name>A0A3N2BF27_9MICO</name>
<feature type="compositionally biased region" description="Low complexity" evidence="1">
    <location>
        <begin position="252"/>
        <end position="265"/>
    </location>
</feature>
<evidence type="ECO:0000313" key="4">
    <source>
        <dbReference type="Proteomes" id="UP000280668"/>
    </source>
</evidence>
<evidence type="ECO:0000256" key="1">
    <source>
        <dbReference type="SAM" id="MobiDB-lite"/>
    </source>
</evidence>
<feature type="transmembrane region" description="Helical" evidence="2">
    <location>
        <begin position="124"/>
        <end position="145"/>
    </location>
</feature>
<dbReference type="AlphaFoldDB" id="A0A3N2BF27"/>
<sequence length="288" mass="31966">MSEPNDWAAFAGQKSEYQRNQESSNSQHRHNPYGDGEIDPNHHQQRARQIREGNMAPPPGGAISADSGLMWALTMRVMPYVALLAVMVYWLSIAALYAEPYRDLLVAILPDAWFVEFGEEPQPWAVAGVVGAAAVSVGILLLVVRRRLGRAWAHGVTGTGVLWWQAYPLSVLLVLLLALTPGLFLGAGSVAQSGLPPVRPGMDEGVRSWPVILTLATALWWAIGSTRRAVRRAVKRRFRGWWQAPDGEWYPPGYEWGPPQQGQQWAQVLPPPDPRQQILPHDGPPWSR</sequence>